<sequence>MKLLGGGLSLMAAVWASSSSSSSVAAAADSRNSDGANTNMGIGVGVDNGNGILTFPLLSHDHVVERRRRELLADGYDIDPTRHRLDHDRIALHRGSVDNFEYDDSHHRSLSNPKQQIGALYQGYGTHYMDLWVGYPPQRQTVIVDTGSSVSVFPCSTCINCGSHTDPPFNELLSESFIAKVCTAGVDNGGCIFGTCMDNGSCLISRIIETSSQDSSISTTVDSWTAYEAEDIVYAAGLHDEALDSPVVDLNPDDPANAIKFSFPLTFGCQISTSGYFAKQLASGVMGLDRRGQSFWGQMRASQLISHSQFSLCFGNPTPYGSVAGVVTLGGVDKRLHKTPMVFANSAGDRFTTNYKVQVRKMYLREGNDMSVMNDVTMKYHLVDASMEWLNGEQMFNLESATTDTYFIISLSGAFRNLWLEITGMEYTNEPMALGGNSGVDLLKLPTIVLQIIPHNGGIGDEVQTGDPREVNGLAGIVDMSTPNDVLLAIPPQHYMQNNKDGTFTPRIYLDRDNALGNVLGANAMMGHDVMFDLEVGRIGFSESDCDYARLIAGGGEDAAVDVDNNEDGLLAAQQTSDTNNSSILCTSNRCFGLFAFTMILILFTCFLFARRYVNRQDNITSGDSSIRDIESASEFEMKLKSSQNKHPRGDMLYSDGSSRYRDTPSSHSSSNGSIRSSDAYGNRKDKYINREGERGSHYTDEPRRQRYRDKRRSSRESDEGGDFRSSTQSVNTHSSGTSGSSEGSRETRQSSRTHNSSRSLGTHHSVRSSASRQSTRSSASRQSSATKESHRTSGSSSSRRSQYDDGRSRYSDREYGHERSSSRRYGSGYEDDYDLPRPPSIS</sequence>
<comment type="similarity">
    <text evidence="1">Belongs to the peptidase A1 family.</text>
</comment>
<evidence type="ECO:0000256" key="5">
    <source>
        <dbReference type="ARBA" id="ARBA00022801"/>
    </source>
</evidence>
<evidence type="ECO:0000256" key="7">
    <source>
        <dbReference type="ARBA" id="ARBA00023136"/>
    </source>
</evidence>
<feature type="compositionally biased region" description="Low complexity" evidence="9">
    <location>
        <begin position="666"/>
        <end position="678"/>
    </location>
</feature>
<keyword evidence="6 10" id="KW-1133">Transmembrane helix</keyword>
<dbReference type="Gene3D" id="2.40.70.10">
    <property type="entry name" value="Acid Proteases"/>
    <property type="match status" value="2"/>
</dbReference>
<keyword evidence="3 10" id="KW-0812">Transmembrane</keyword>
<dbReference type="InterPro" id="IPR032861">
    <property type="entry name" value="TAXi_N"/>
</dbReference>
<dbReference type="FunFam" id="2.40.70.10:FF:000225">
    <property type="entry name" value="Predicted protein"/>
    <property type="match status" value="1"/>
</dbReference>
<dbReference type="SUPFAM" id="SSF50630">
    <property type="entry name" value="Acid proteases"/>
    <property type="match status" value="1"/>
</dbReference>
<dbReference type="GO" id="GO:0006508">
    <property type="term" value="P:proteolysis"/>
    <property type="evidence" value="ECO:0007669"/>
    <property type="project" value="UniProtKB-KW"/>
</dbReference>
<evidence type="ECO:0000256" key="11">
    <source>
        <dbReference type="SAM" id="SignalP"/>
    </source>
</evidence>
<gene>
    <name evidence="13" type="ORF">ACHAWU_001541</name>
</gene>
<keyword evidence="7 10" id="KW-0472">Membrane</keyword>
<dbReference type="InterPro" id="IPR001461">
    <property type="entry name" value="Aspartic_peptidase_A1"/>
</dbReference>
<evidence type="ECO:0000256" key="8">
    <source>
        <dbReference type="ARBA" id="ARBA00046288"/>
    </source>
</evidence>
<evidence type="ECO:0000313" key="13">
    <source>
        <dbReference type="EMBL" id="KAL3764711.1"/>
    </source>
</evidence>
<dbReference type="AlphaFoldDB" id="A0ABD3MPD7"/>
<evidence type="ECO:0000256" key="10">
    <source>
        <dbReference type="SAM" id="Phobius"/>
    </source>
</evidence>
<keyword evidence="5" id="KW-0378">Hydrolase</keyword>
<organism evidence="13 14">
    <name type="scientific">Discostella pseudostelligera</name>
    <dbReference type="NCBI Taxonomy" id="259834"/>
    <lineage>
        <taxon>Eukaryota</taxon>
        <taxon>Sar</taxon>
        <taxon>Stramenopiles</taxon>
        <taxon>Ochrophyta</taxon>
        <taxon>Bacillariophyta</taxon>
        <taxon>Coscinodiscophyceae</taxon>
        <taxon>Thalassiosirophycidae</taxon>
        <taxon>Stephanodiscales</taxon>
        <taxon>Stephanodiscaceae</taxon>
        <taxon>Discostella</taxon>
    </lineage>
</organism>
<dbReference type="PROSITE" id="PS00141">
    <property type="entry name" value="ASP_PROTEASE"/>
    <property type="match status" value="1"/>
</dbReference>
<evidence type="ECO:0000256" key="4">
    <source>
        <dbReference type="ARBA" id="ARBA00022729"/>
    </source>
</evidence>
<dbReference type="EMBL" id="JALLBG020000102">
    <property type="protein sequence ID" value="KAL3764711.1"/>
    <property type="molecule type" value="Genomic_DNA"/>
</dbReference>
<dbReference type="Proteomes" id="UP001530293">
    <property type="component" value="Unassembled WGS sequence"/>
</dbReference>
<feature type="signal peptide" evidence="11">
    <location>
        <begin position="1"/>
        <end position="16"/>
    </location>
</feature>
<dbReference type="InterPro" id="IPR021109">
    <property type="entry name" value="Peptidase_aspartic_dom_sf"/>
</dbReference>
<keyword evidence="14" id="KW-1185">Reference proteome</keyword>
<protein>
    <recommendedName>
        <fullName evidence="12">Peptidase A1 domain-containing protein</fullName>
    </recommendedName>
</protein>
<feature type="compositionally biased region" description="Basic and acidic residues" evidence="9">
    <location>
        <begin position="682"/>
        <end position="705"/>
    </location>
</feature>
<feature type="domain" description="Peptidase A1" evidence="12">
    <location>
        <begin position="127"/>
        <end position="542"/>
    </location>
</feature>
<evidence type="ECO:0000256" key="6">
    <source>
        <dbReference type="ARBA" id="ARBA00022989"/>
    </source>
</evidence>
<dbReference type="InterPro" id="IPR001969">
    <property type="entry name" value="Aspartic_peptidase_AS"/>
</dbReference>
<dbReference type="PROSITE" id="PS51767">
    <property type="entry name" value="PEPTIDASE_A1"/>
    <property type="match status" value="1"/>
</dbReference>
<evidence type="ECO:0000259" key="12">
    <source>
        <dbReference type="PROSITE" id="PS51767"/>
    </source>
</evidence>
<dbReference type="Pfam" id="PF14543">
    <property type="entry name" value="TAXi_N"/>
    <property type="match status" value="1"/>
</dbReference>
<keyword evidence="2" id="KW-0645">Protease</keyword>
<comment type="subcellular location">
    <subcellularLocation>
        <location evidence="8">Endomembrane system</location>
        <topology evidence="8">Single-pass type I membrane protein</topology>
    </subcellularLocation>
</comment>
<evidence type="ECO:0000256" key="9">
    <source>
        <dbReference type="SAM" id="MobiDB-lite"/>
    </source>
</evidence>
<evidence type="ECO:0000256" key="1">
    <source>
        <dbReference type="ARBA" id="ARBA00007447"/>
    </source>
</evidence>
<feature type="region of interest" description="Disordered" evidence="9">
    <location>
        <begin position="638"/>
        <end position="843"/>
    </location>
</feature>
<dbReference type="InterPro" id="IPR033121">
    <property type="entry name" value="PEPTIDASE_A1"/>
</dbReference>
<dbReference type="PANTHER" id="PTHR13683">
    <property type="entry name" value="ASPARTYL PROTEASES"/>
    <property type="match status" value="1"/>
</dbReference>
<evidence type="ECO:0000256" key="3">
    <source>
        <dbReference type="ARBA" id="ARBA00022692"/>
    </source>
</evidence>
<feature type="compositionally biased region" description="Basic and acidic residues" evidence="9">
    <location>
        <begin position="802"/>
        <end position="822"/>
    </location>
</feature>
<accession>A0ABD3MPD7</accession>
<evidence type="ECO:0000313" key="14">
    <source>
        <dbReference type="Proteomes" id="UP001530293"/>
    </source>
</evidence>
<feature type="compositionally biased region" description="Low complexity" evidence="9">
    <location>
        <begin position="768"/>
        <end position="787"/>
    </location>
</feature>
<feature type="compositionally biased region" description="Polar residues" evidence="9">
    <location>
        <begin position="725"/>
        <end position="734"/>
    </location>
</feature>
<keyword evidence="4 11" id="KW-0732">Signal</keyword>
<evidence type="ECO:0000256" key="2">
    <source>
        <dbReference type="ARBA" id="ARBA00022670"/>
    </source>
</evidence>
<proteinExistence type="inferred from homology"/>
<dbReference type="GO" id="GO:0012505">
    <property type="term" value="C:endomembrane system"/>
    <property type="evidence" value="ECO:0007669"/>
    <property type="project" value="UniProtKB-SubCell"/>
</dbReference>
<reference evidence="13 14" key="1">
    <citation type="submission" date="2024-10" db="EMBL/GenBank/DDBJ databases">
        <title>Updated reference genomes for cyclostephanoid diatoms.</title>
        <authorList>
            <person name="Roberts W.R."/>
            <person name="Alverson A.J."/>
        </authorList>
    </citation>
    <scope>NUCLEOTIDE SEQUENCE [LARGE SCALE GENOMIC DNA]</scope>
    <source>
        <strain evidence="13 14">AJA232-27</strain>
    </source>
</reference>
<feature type="transmembrane region" description="Helical" evidence="10">
    <location>
        <begin position="592"/>
        <end position="610"/>
    </location>
</feature>
<dbReference type="GO" id="GO:0008233">
    <property type="term" value="F:peptidase activity"/>
    <property type="evidence" value="ECO:0007669"/>
    <property type="project" value="UniProtKB-KW"/>
</dbReference>
<comment type="caution">
    <text evidence="13">The sequence shown here is derived from an EMBL/GenBank/DDBJ whole genome shotgun (WGS) entry which is preliminary data.</text>
</comment>
<dbReference type="PANTHER" id="PTHR13683:SF375">
    <property type="entry name" value="PEPTIDASE A1 DOMAIN-CONTAINING PROTEIN"/>
    <property type="match status" value="1"/>
</dbReference>
<name>A0ABD3MPD7_9STRA</name>
<feature type="chain" id="PRO_5044884541" description="Peptidase A1 domain-containing protein" evidence="11">
    <location>
        <begin position="17"/>
        <end position="843"/>
    </location>
</feature>